<feature type="binding site" evidence="12">
    <location>
        <position position="205"/>
    </location>
    <ligand>
        <name>FAD</name>
        <dbReference type="ChEBI" id="CHEBI:57692"/>
    </ligand>
</feature>
<evidence type="ECO:0000256" key="12">
    <source>
        <dbReference type="PIRSR" id="PIRSR000168-2"/>
    </source>
</evidence>
<keyword evidence="5 10" id="KW-0274">FAD</keyword>
<comment type="caution">
    <text evidence="15">The sequence shown here is derived from an EMBL/GenBank/DDBJ whole genome shotgun (WGS) entry which is preliminary data.</text>
</comment>
<dbReference type="GO" id="GO:0033540">
    <property type="term" value="P:fatty acid beta-oxidation using acyl-CoA oxidase"/>
    <property type="evidence" value="ECO:0007669"/>
    <property type="project" value="TreeGrafter"/>
</dbReference>
<dbReference type="FunFam" id="1.20.140.10:FF:000010">
    <property type="entry name" value="Acyl-coenzyme A oxidase"/>
    <property type="match status" value="1"/>
</dbReference>
<dbReference type="InterPro" id="IPR002655">
    <property type="entry name" value="Acyl-CoA_oxidase_C"/>
</dbReference>
<keyword evidence="16" id="KW-1185">Reference proteome</keyword>
<dbReference type="Gene3D" id="1.20.140.10">
    <property type="entry name" value="Butyryl-CoA Dehydrogenase, subunit A, domain 3"/>
    <property type="match status" value="2"/>
</dbReference>
<dbReference type="PIRSF" id="PIRSF000168">
    <property type="entry name" value="Acyl-CoA_oxidase"/>
    <property type="match status" value="1"/>
</dbReference>
<evidence type="ECO:0000256" key="3">
    <source>
        <dbReference type="ARBA" id="ARBA00006288"/>
    </source>
</evidence>
<dbReference type="Pfam" id="PF01756">
    <property type="entry name" value="ACOX"/>
    <property type="match status" value="1"/>
</dbReference>
<gene>
    <name evidence="15" type="ORF">BSTOLATCC_MIC5527</name>
</gene>
<name>A0AAU9IEH9_9CILI</name>
<evidence type="ECO:0000256" key="10">
    <source>
        <dbReference type="PIRNR" id="PIRNR000168"/>
    </source>
</evidence>
<dbReference type="FunFam" id="2.40.110.10:FF:000005">
    <property type="entry name" value="Acyl-coenzyme A oxidase"/>
    <property type="match status" value="1"/>
</dbReference>
<feature type="binding site" evidence="12">
    <location>
        <position position="166"/>
    </location>
    <ligand>
        <name>FAD</name>
        <dbReference type="ChEBI" id="CHEBI:57692"/>
    </ligand>
</feature>
<dbReference type="GO" id="GO:0003997">
    <property type="term" value="F:acyl-CoA oxidase activity"/>
    <property type="evidence" value="ECO:0007669"/>
    <property type="project" value="InterPro"/>
</dbReference>
<comment type="similarity">
    <text evidence="3 10">Belongs to the acyl-CoA oxidase family.</text>
</comment>
<proteinExistence type="inferred from homology"/>
<evidence type="ECO:0000313" key="15">
    <source>
        <dbReference type="EMBL" id="CAG9312285.1"/>
    </source>
</evidence>
<dbReference type="InterPro" id="IPR055060">
    <property type="entry name" value="ACOX_C_alpha1"/>
</dbReference>
<evidence type="ECO:0000256" key="5">
    <source>
        <dbReference type="ARBA" id="ARBA00022827"/>
    </source>
</evidence>
<dbReference type="GO" id="GO:0005504">
    <property type="term" value="F:fatty acid binding"/>
    <property type="evidence" value="ECO:0007669"/>
    <property type="project" value="TreeGrafter"/>
</dbReference>
<feature type="domain" description="Acyl-CoA oxidase C-alpha1" evidence="14">
    <location>
        <begin position="309"/>
        <end position="468"/>
    </location>
</feature>
<dbReference type="GO" id="GO:0005777">
    <property type="term" value="C:peroxisome"/>
    <property type="evidence" value="ECO:0007669"/>
    <property type="project" value="UniProtKB-SubCell"/>
</dbReference>
<evidence type="ECO:0000256" key="9">
    <source>
        <dbReference type="ARBA" id="ARBA00023140"/>
    </source>
</evidence>
<dbReference type="EMBL" id="CAJZBQ010000005">
    <property type="protein sequence ID" value="CAG9312285.1"/>
    <property type="molecule type" value="Genomic_DNA"/>
</dbReference>
<evidence type="ECO:0000256" key="2">
    <source>
        <dbReference type="ARBA" id="ARBA00004275"/>
    </source>
</evidence>
<evidence type="ECO:0000256" key="11">
    <source>
        <dbReference type="PIRSR" id="PIRSR000168-1"/>
    </source>
</evidence>
<dbReference type="AlphaFoldDB" id="A0AAU9IEH9"/>
<sequence length="695" mass="78503">MMAENRRLSLLSSHLTSRLPPIVHDSSLDDFRKRGKTLDKDFLLKNYLGTAYEAVMIARRHMTNNPLFNLLDETDFTRAELRERVVQQLADIYFKFNLSYERDAVEPLARSDTLCAVGEYDLQLPTRLIIHLLLYIDSIQNLGTQKHVEYARRAFQLVDYGSFSMTELGHGSNVASLETTATYDKNTREFVFNSPTFTSAKWMVGAIGKTANMTVCFAQLIVDDVKRGVHVFLIPIRDYNTHEPLPGLVLGDCGKKNGLEGVDNGFAYFKNYRAPYDCLLDKYASITPDGKYKSAIKNKEKRLAVMLAGLIKGRASVVCSCEEYMRNNLTIALRYAAIRKQFGLSEGSEVALLDYQLHRYRLLPHLAKMFAVRTGYLFLCENYVRIKSKVEEDPECLELAEHHAILSALKALASWYGMACTQECRESAGGSGYSYYSGLARNRNSQDVHITWEGDSSVLIQQAGRFILKSMQKMMKGQRVNVESLKFLKGDVGAVEYKVKFETAQELENEGVLDELLEFYINAILHRTMMKLQENATDAKDMVDAWNKTQAFGIQDLGKAFGEYIMTRELLKFVKVIENHSSVTGAQIRNIFYLYVIGVVEKNLTVFVEGGMSPAQAKTVRDAILQLCNQVAEESINIIDALAPIDNVLGSTLGHSDGQAYTRTLQKAEATPFVYDKAPWFPLVQKAREIGKKRL</sequence>
<evidence type="ECO:0000259" key="13">
    <source>
        <dbReference type="Pfam" id="PF01756"/>
    </source>
</evidence>
<evidence type="ECO:0000259" key="14">
    <source>
        <dbReference type="Pfam" id="PF22924"/>
    </source>
</evidence>
<evidence type="ECO:0000256" key="8">
    <source>
        <dbReference type="ARBA" id="ARBA00023098"/>
    </source>
</evidence>
<keyword evidence="9" id="KW-0576">Peroxisome</keyword>
<keyword evidence="7" id="KW-0560">Oxidoreductase</keyword>
<evidence type="ECO:0000256" key="1">
    <source>
        <dbReference type="ARBA" id="ARBA00001974"/>
    </source>
</evidence>
<dbReference type="GO" id="GO:0071949">
    <property type="term" value="F:FAD binding"/>
    <property type="evidence" value="ECO:0007669"/>
    <property type="project" value="InterPro"/>
</dbReference>
<protein>
    <recommendedName>
        <fullName evidence="10">Acyl-coenzyme A oxidase</fullName>
    </recommendedName>
</protein>
<dbReference type="InterPro" id="IPR009100">
    <property type="entry name" value="AcylCoA_DH/oxidase_NM_dom_sf"/>
</dbReference>
<dbReference type="PANTHER" id="PTHR10909">
    <property type="entry name" value="ELECTRON TRANSPORT OXIDOREDUCTASE"/>
    <property type="match status" value="1"/>
</dbReference>
<feature type="domain" description="Acyl-CoA oxidase C-terminal" evidence="13">
    <location>
        <begin position="513"/>
        <end position="681"/>
    </location>
</feature>
<dbReference type="Gene3D" id="2.40.110.10">
    <property type="entry name" value="Butyryl-CoA Dehydrogenase, subunit A, domain 2"/>
    <property type="match status" value="1"/>
</dbReference>
<dbReference type="Pfam" id="PF22924">
    <property type="entry name" value="ACOX_C_alpha1"/>
    <property type="match status" value="1"/>
</dbReference>
<dbReference type="PANTHER" id="PTHR10909:SF352">
    <property type="entry name" value="ACYL-COENZYME A OXIDASE-LIKE PROTEIN"/>
    <property type="match status" value="1"/>
</dbReference>
<evidence type="ECO:0000256" key="7">
    <source>
        <dbReference type="ARBA" id="ARBA00023002"/>
    </source>
</evidence>
<keyword evidence="6" id="KW-0276">Fatty acid metabolism</keyword>
<reference evidence="15" key="1">
    <citation type="submission" date="2021-09" db="EMBL/GenBank/DDBJ databases">
        <authorList>
            <consortium name="AG Swart"/>
            <person name="Singh M."/>
            <person name="Singh A."/>
            <person name="Seah K."/>
            <person name="Emmerich C."/>
        </authorList>
    </citation>
    <scope>NUCLEOTIDE SEQUENCE</scope>
    <source>
        <strain evidence="15">ATCC30299</strain>
    </source>
</reference>
<feature type="active site" description="Proton acceptor" evidence="11">
    <location>
        <position position="453"/>
    </location>
</feature>
<evidence type="ECO:0000256" key="6">
    <source>
        <dbReference type="ARBA" id="ARBA00022832"/>
    </source>
</evidence>
<dbReference type="Proteomes" id="UP001162131">
    <property type="component" value="Unassembled WGS sequence"/>
</dbReference>
<dbReference type="InterPro" id="IPR012258">
    <property type="entry name" value="Acyl-CoA_oxidase"/>
</dbReference>
<dbReference type="InterPro" id="IPR046373">
    <property type="entry name" value="Acyl-CoA_Oxase/DH_mid-dom_sf"/>
</dbReference>
<comment type="cofactor">
    <cofactor evidence="1">
        <name>FAD</name>
        <dbReference type="ChEBI" id="CHEBI:57692"/>
    </cofactor>
</comment>
<comment type="subcellular location">
    <subcellularLocation>
        <location evidence="2">Peroxisome</location>
    </subcellularLocation>
</comment>
<evidence type="ECO:0000313" key="16">
    <source>
        <dbReference type="Proteomes" id="UP001162131"/>
    </source>
</evidence>
<dbReference type="InterPro" id="IPR036250">
    <property type="entry name" value="AcylCo_DH-like_C"/>
</dbReference>
<keyword evidence="4 10" id="KW-0285">Flavoprotein</keyword>
<dbReference type="SUPFAM" id="SSF56645">
    <property type="entry name" value="Acyl-CoA dehydrogenase NM domain-like"/>
    <property type="match status" value="1"/>
</dbReference>
<dbReference type="FunFam" id="1.20.140.10:FF:000007">
    <property type="entry name" value="Acyl-coenzyme A oxidase"/>
    <property type="match status" value="1"/>
</dbReference>
<accession>A0AAU9IEH9</accession>
<evidence type="ECO:0000256" key="4">
    <source>
        <dbReference type="ARBA" id="ARBA00022630"/>
    </source>
</evidence>
<keyword evidence="8" id="KW-0443">Lipid metabolism</keyword>
<dbReference type="GO" id="GO:0055088">
    <property type="term" value="P:lipid homeostasis"/>
    <property type="evidence" value="ECO:0007669"/>
    <property type="project" value="TreeGrafter"/>
</dbReference>
<dbReference type="SUPFAM" id="SSF47203">
    <property type="entry name" value="Acyl-CoA dehydrogenase C-terminal domain-like"/>
    <property type="match status" value="2"/>
</dbReference>
<organism evidence="15 16">
    <name type="scientific">Blepharisma stoltei</name>
    <dbReference type="NCBI Taxonomy" id="1481888"/>
    <lineage>
        <taxon>Eukaryota</taxon>
        <taxon>Sar</taxon>
        <taxon>Alveolata</taxon>
        <taxon>Ciliophora</taxon>
        <taxon>Postciliodesmatophora</taxon>
        <taxon>Heterotrichea</taxon>
        <taxon>Heterotrichida</taxon>
        <taxon>Blepharismidae</taxon>
        <taxon>Blepharisma</taxon>
    </lineage>
</organism>